<organism evidence="1 2">
    <name type="scientific">Aliiroseovarius salicola</name>
    <dbReference type="NCBI Taxonomy" id="3009082"/>
    <lineage>
        <taxon>Bacteria</taxon>
        <taxon>Pseudomonadati</taxon>
        <taxon>Pseudomonadota</taxon>
        <taxon>Alphaproteobacteria</taxon>
        <taxon>Rhodobacterales</taxon>
        <taxon>Paracoccaceae</taxon>
        <taxon>Aliiroseovarius</taxon>
    </lineage>
</organism>
<dbReference type="Proteomes" id="UP001528040">
    <property type="component" value="Unassembled WGS sequence"/>
</dbReference>
<name>A0ABT4W6C3_9RHOB</name>
<sequence length="299" mass="34679">MQSINEEKRGVYLHLGAHRTGTGSFQEFLSMNAGRLEDHGVNLAVSNRDGQLRSGLKLRLPGKRHFRKNDLDEHRVWLDEQIDKTGLNRKRLTLVSEENFPGTINTLMSPEIYPIADKRLQFFASKMQKPIRKALFVVRSYDSFFESIFRKRVEFRAIDPFDHYRDDMMTMKRGWVDVIQDIRDATKVDQVHVLRFEDRHGYLRLLRTLLPGLPQDGWLEPDGHRNVSATNAACRAIQKAFHNGEKLSKQQIEDIKLQYAADKGGEAVADFSSLDRTELQDRYAEDLQTIRNLPYVTFS</sequence>
<evidence type="ECO:0000313" key="1">
    <source>
        <dbReference type="EMBL" id="MDA5095635.1"/>
    </source>
</evidence>
<dbReference type="RefSeq" id="WP_271055346.1">
    <property type="nucleotide sequence ID" value="NZ_JAQIIO010000013.1"/>
</dbReference>
<dbReference type="SUPFAM" id="SSF52540">
    <property type="entry name" value="P-loop containing nucleoside triphosphate hydrolases"/>
    <property type="match status" value="1"/>
</dbReference>
<protein>
    <recommendedName>
        <fullName evidence="3">Sulfotransferase family protein</fullName>
    </recommendedName>
</protein>
<proteinExistence type="predicted"/>
<keyword evidence="2" id="KW-1185">Reference proteome</keyword>
<dbReference type="EMBL" id="JAQIIO010000013">
    <property type="protein sequence ID" value="MDA5095635.1"/>
    <property type="molecule type" value="Genomic_DNA"/>
</dbReference>
<reference evidence="1 2" key="1">
    <citation type="submission" date="2023-01" db="EMBL/GenBank/DDBJ databases">
        <authorList>
            <person name="Yoon J.-W."/>
        </authorList>
    </citation>
    <scope>NUCLEOTIDE SEQUENCE [LARGE SCALE GENOMIC DNA]</scope>
    <source>
        <strain evidence="1 2">KMU-50</strain>
    </source>
</reference>
<gene>
    <name evidence="1" type="ORF">O2N63_16210</name>
</gene>
<evidence type="ECO:0008006" key="3">
    <source>
        <dbReference type="Google" id="ProtNLM"/>
    </source>
</evidence>
<evidence type="ECO:0000313" key="2">
    <source>
        <dbReference type="Proteomes" id="UP001528040"/>
    </source>
</evidence>
<comment type="caution">
    <text evidence="1">The sequence shown here is derived from an EMBL/GenBank/DDBJ whole genome shotgun (WGS) entry which is preliminary data.</text>
</comment>
<accession>A0ABT4W6C3</accession>
<dbReference type="InterPro" id="IPR027417">
    <property type="entry name" value="P-loop_NTPase"/>
</dbReference>